<evidence type="ECO:0000313" key="2">
    <source>
        <dbReference type="Proteomes" id="UP001152320"/>
    </source>
</evidence>
<gene>
    <name evidence="1" type="ORF">HOLleu_02242</name>
</gene>
<proteinExistence type="predicted"/>
<dbReference type="Pfam" id="PF02466">
    <property type="entry name" value="Tim17"/>
    <property type="match status" value="1"/>
</dbReference>
<sequence length="207" mass="23783">MAASLFVESVNRLLASGEYFDILSIIKGLRNGAVYGVKVRFPHALVMTFLFGRGTTLEKFQGILQATYTHSKNLAKFVFLFKSMMVLLQRMEGKEQHFHPFIAGVIGGYLVFGENNKINSQINMYLLSRILFGAARLLVKKGIIQEPKRDPFPIFAAIVWGIVMWQFYSHKEVLQPSLQNSMTYLYRDSNIWNDIWDFLIYNKPGTI</sequence>
<keyword evidence="2" id="KW-1185">Reference proteome</keyword>
<name>A0A9Q1CQ20_HOLLE</name>
<reference evidence="1" key="1">
    <citation type="submission" date="2021-10" db="EMBL/GenBank/DDBJ databases">
        <title>Tropical sea cucumber genome reveals ecological adaptation and Cuvierian tubules defense mechanism.</title>
        <authorList>
            <person name="Chen T."/>
        </authorList>
    </citation>
    <scope>NUCLEOTIDE SEQUENCE</scope>
    <source>
        <strain evidence="1">Nanhai2018</strain>
        <tissue evidence="1">Muscle</tissue>
    </source>
</reference>
<protein>
    <submittedName>
        <fullName evidence="1">Peroxisomal membrane protein 4</fullName>
    </submittedName>
</protein>
<dbReference type="PANTHER" id="PTHR15460">
    <property type="entry name" value="PEROXISOMAL MEMBRANE PROTEIN 4"/>
    <property type="match status" value="1"/>
</dbReference>
<dbReference type="PANTHER" id="PTHR15460:SF3">
    <property type="entry name" value="PEROXISOMAL MEMBRANE PROTEIN 4"/>
    <property type="match status" value="1"/>
</dbReference>
<dbReference type="GO" id="GO:0005778">
    <property type="term" value="C:peroxisomal membrane"/>
    <property type="evidence" value="ECO:0007669"/>
    <property type="project" value="TreeGrafter"/>
</dbReference>
<dbReference type="PIRSF" id="PIRSF013674">
    <property type="entry name" value="PXMP4"/>
    <property type="match status" value="1"/>
</dbReference>
<dbReference type="EMBL" id="JAIZAY010000001">
    <property type="protein sequence ID" value="KAJ8049477.1"/>
    <property type="molecule type" value="Genomic_DNA"/>
</dbReference>
<comment type="caution">
    <text evidence="1">The sequence shown here is derived from an EMBL/GenBank/DDBJ whole genome shotgun (WGS) entry which is preliminary data.</text>
</comment>
<dbReference type="OrthoDB" id="39659at2759"/>
<dbReference type="InterPro" id="IPR019531">
    <property type="entry name" value="Pmp4"/>
</dbReference>
<organism evidence="1 2">
    <name type="scientific">Holothuria leucospilota</name>
    <name type="common">Black long sea cucumber</name>
    <name type="synonym">Mertensiothuria leucospilota</name>
    <dbReference type="NCBI Taxonomy" id="206669"/>
    <lineage>
        <taxon>Eukaryota</taxon>
        <taxon>Metazoa</taxon>
        <taxon>Echinodermata</taxon>
        <taxon>Eleutherozoa</taxon>
        <taxon>Echinozoa</taxon>
        <taxon>Holothuroidea</taxon>
        <taxon>Aspidochirotacea</taxon>
        <taxon>Aspidochirotida</taxon>
        <taxon>Holothuriidae</taxon>
        <taxon>Holothuria</taxon>
    </lineage>
</organism>
<evidence type="ECO:0000313" key="1">
    <source>
        <dbReference type="EMBL" id="KAJ8049477.1"/>
    </source>
</evidence>
<dbReference type="AlphaFoldDB" id="A0A9Q1CQ20"/>
<accession>A0A9Q1CQ20</accession>
<dbReference type="Proteomes" id="UP001152320">
    <property type="component" value="Chromosome 1"/>
</dbReference>